<comment type="function">
    <text evidence="1">The reaction center of purple bacteria contains a tightly bound cytochrome molecule which re-reduces the photo oxidized primary electron donor.</text>
</comment>
<organism evidence="9 10">
    <name type="scientific">Niabella drilacis (strain DSM 25811 / CCM 8410 / CCUG 62505 / LMG 26954 / E90)</name>
    <dbReference type="NCBI Taxonomy" id="1285928"/>
    <lineage>
        <taxon>Bacteria</taxon>
        <taxon>Pseudomonadati</taxon>
        <taxon>Bacteroidota</taxon>
        <taxon>Chitinophagia</taxon>
        <taxon>Chitinophagales</taxon>
        <taxon>Chitinophagaceae</taxon>
        <taxon>Niabella</taxon>
    </lineage>
</organism>
<evidence type="ECO:0000256" key="6">
    <source>
        <dbReference type="ARBA" id="ARBA00022723"/>
    </source>
</evidence>
<evidence type="ECO:0000256" key="4">
    <source>
        <dbReference type="ARBA" id="ARBA00022531"/>
    </source>
</evidence>
<reference evidence="10" key="1">
    <citation type="submission" date="2016-10" db="EMBL/GenBank/DDBJ databases">
        <authorList>
            <person name="Varghese N."/>
            <person name="Submissions S."/>
        </authorList>
    </citation>
    <scope>NUCLEOTIDE SEQUENCE [LARGE SCALE GENOMIC DNA]</scope>
    <source>
        <strain evidence="10">DSM 25811 / CCM 8410 / LMG 26954 / E90</strain>
    </source>
</reference>
<protein>
    <recommendedName>
        <fullName evidence="2">Photosynthetic reaction center cytochrome c subunit</fullName>
    </recommendedName>
</protein>
<dbReference type="STRING" id="1285928.SAMN04487894_116105"/>
<accession>A0A1G6YUG0</accession>
<keyword evidence="3" id="KW-0813">Transport</keyword>
<dbReference type="SUPFAM" id="SSF48695">
    <property type="entry name" value="Multiheme cytochromes"/>
    <property type="match status" value="1"/>
</dbReference>
<dbReference type="GO" id="GO:0019684">
    <property type="term" value="P:photosynthesis, light reaction"/>
    <property type="evidence" value="ECO:0007669"/>
    <property type="project" value="InterPro"/>
</dbReference>
<evidence type="ECO:0000313" key="9">
    <source>
        <dbReference type="EMBL" id="SDD94154.1"/>
    </source>
</evidence>
<keyword evidence="8" id="KW-0408">Iron</keyword>
<keyword evidence="7" id="KW-0249">Electron transport</keyword>
<dbReference type="NCBIfam" id="NF033196">
    <property type="entry name" value="c_type_nonphoto"/>
    <property type="match status" value="1"/>
</dbReference>
<dbReference type="Pfam" id="PF02276">
    <property type="entry name" value="CytoC_RC"/>
    <property type="match status" value="1"/>
</dbReference>
<evidence type="ECO:0000256" key="7">
    <source>
        <dbReference type="ARBA" id="ARBA00022982"/>
    </source>
</evidence>
<dbReference type="InterPro" id="IPR003158">
    <property type="entry name" value="Photosyn_RC_cyt_c-su"/>
</dbReference>
<dbReference type="RefSeq" id="WP_090392291.1">
    <property type="nucleotide sequence ID" value="NZ_FMZO01000016.1"/>
</dbReference>
<dbReference type="GO" id="GO:0020037">
    <property type="term" value="F:heme binding"/>
    <property type="evidence" value="ECO:0007669"/>
    <property type="project" value="InterPro"/>
</dbReference>
<evidence type="ECO:0000256" key="8">
    <source>
        <dbReference type="ARBA" id="ARBA00023004"/>
    </source>
</evidence>
<keyword evidence="6" id="KW-0479">Metal-binding</keyword>
<gene>
    <name evidence="9" type="ORF">SAMN04487894_116105</name>
</gene>
<dbReference type="EMBL" id="FMZO01000016">
    <property type="protein sequence ID" value="SDD94154.1"/>
    <property type="molecule type" value="Genomic_DNA"/>
</dbReference>
<keyword evidence="5" id="KW-0349">Heme</keyword>
<dbReference type="OrthoDB" id="951235at2"/>
<name>A0A1G6YUG0_NIADE</name>
<keyword evidence="4" id="KW-0602">Photosynthesis</keyword>
<dbReference type="Proteomes" id="UP000198757">
    <property type="component" value="Unassembled WGS sequence"/>
</dbReference>
<evidence type="ECO:0000256" key="5">
    <source>
        <dbReference type="ARBA" id="ARBA00022617"/>
    </source>
</evidence>
<dbReference type="GO" id="GO:0009055">
    <property type="term" value="F:electron transfer activity"/>
    <property type="evidence" value="ECO:0007669"/>
    <property type="project" value="InterPro"/>
</dbReference>
<sequence>MRYKKVSIAFTLILFTFLVGTSYSFYRPPHNLKVLPQDITHERLDSIMGAFNKALGVKCNFCHAKGKGSERLDFASDENPAKEVARNMLRMTIDINKNYFRTDSVIHPAYLNTVTCNTCHKGDAYPGQ</sequence>
<evidence type="ECO:0000256" key="1">
    <source>
        <dbReference type="ARBA" id="ARBA00003196"/>
    </source>
</evidence>
<dbReference type="GO" id="GO:0005506">
    <property type="term" value="F:iron ion binding"/>
    <property type="evidence" value="ECO:0007669"/>
    <property type="project" value="InterPro"/>
</dbReference>
<evidence type="ECO:0000256" key="2">
    <source>
        <dbReference type="ARBA" id="ARBA00015978"/>
    </source>
</evidence>
<proteinExistence type="predicted"/>
<evidence type="ECO:0000256" key="3">
    <source>
        <dbReference type="ARBA" id="ARBA00022448"/>
    </source>
</evidence>
<dbReference type="InterPro" id="IPR036280">
    <property type="entry name" value="Multihaem_cyt_sf"/>
</dbReference>
<dbReference type="Gene3D" id="1.10.468.10">
    <property type="entry name" value="Photosynthetic Reaction Center, subunit C, domain 2"/>
    <property type="match status" value="1"/>
</dbReference>
<keyword evidence="10" id="KW-1185">Reference proteome</keyword>
<dbReference type="InterPro" id="IPR023119">
    <property type="entry name" value="Multihaem_cyt_PRC_cyt_su-like"/>
</dbReference>
<dbReference type="GO" id="GO:0030077">
    <property type="term" value="C:plasma membrane light-harvesting complex"/>
    <property type="evidence" value="ECO:0007669"/>
    <property type="project" value="InterPro"/>
</dbReference>
<evidence type="ECO:0000313" key="10">
    <source>
        <dbReference type="Proteomes" id="UP000198757"/>
    </source>
</evidence>
<dbReference type="AlphaFoldDB" id="A0A1G6YUG0"/>